<proteinExistence type="inferred from homology"/>
<dbReference type="Gene3D" id="3.40.50.1970">
    <property type="match status" value="1"/>
</dbReference>
<evidence type="ECO:0000259" key="5">
    <source>
        <dbReference type="Pfam" id="PF25137"/>
    </source>
</evidence>
<dbReference type="EMBL" id="JAAXQQ010000018">
    <property type="protein sequence ID" value="MBY3068588.1"/>
    <property type="molecule type" value="Genomic_DNA"/>
</dbReference>
<dbReference type="PANTHER" id="PTHR11496:SF102">
    <property type="entry name" value="ALCOHOL DEHYDROGENASE 4"/>
    <property type="match status" value="1"/>
</dbReference>
<protein>
    <submittedName>
        <fullName evidence="6">Maleylacetate reductase</fullName>
    </submittedName>
</protein>
<dbReference type="Pfam" id="PF00465">
    <property type="entry name" value="Fe-ADH"/>
    <property type="match status" value="1"/>
</dbReference>
<comment type="caution">
    <text evidence="6">The sequence shown here is derived from an EMBL/GenBank/DDBJ whole genome shotgun (WGS) entry which is preliminary data.</text>
</comment>
<dbReference type="GO" id="GO:0018506">
    <property type="term" value="F:maleylacetate reductase activity"/>
    <property type="evidence" value="ECO:0007669"/>
    <property type="project" value="InterPro"/>
</dbReference>
<dbReference type="Pfam" id="PF25137">
    <property type="entry name" value="ADH_Fe_C"/>
    <property type="match status" value="1"/>
</dbReference>
<dbReference type="Proteomes" id="UP000758022">
    <property type="component" value="Unassembled WGS sequence"/>
</dbReference>
<dbReference type="GO" id="GO:0004022">
    <property type="term" value="F:alcohol dehydrogenase (NAD+) activity"/>
    <property type="evidence" value="ECO:0007669"/>
    <property type="project" value="TreeGrafter"/>
</dbReference>
<dbReference type="GO" id="GO:0046872">
    <property type="term" value="F:metal ion binding"/>
    <property type="evidence" value="ECO:0007669"/>
    <property type="project" value="InterPro"/>
</dbReference>
<dbReference type="InterPro" id="IPR034786">
    <property type="entry name" value="MAR"/>
</dbReference>
<dbReference type="InterPro" id="IPR056798">
    <property type="entry name" value="ADH_Fe_C"/>
</dbReference>
<accession>A0AB35FR06</accession>
<dbReference type="RefSeq" id="WP_221976195.1">
    <property type="nucleotide sequence ID" value="NZ_JAAXQQ010000018.1"/>
</dbReference>
<feature type="domain" description="Fe-containing alcohol dehydrogenase-like C-terminal" evidence="5">
    <location>
        <begin position="166"/>
        <end position="346"/>
    </location>
</feature>
<comment type="similarity">
    <text evidence="1">Belongs to the iron-containing alcohol dehydrogenase family.</text>
</comment>
<evidence type="ECO:0000256" key="2">
    <source>
        <dbReference type="ARBA" id="ARBA00023002"/>
    </source>
</evidence>
<dbReference type="Gene3D" id="1.20.1090.10">
    <property type="entry name" value="Dehydroquinate synthase-like - alpha domain"/>
    <property type="match status" value="1"/>
</dbReference>
<feature type="domain" description="Alcohol dehydrogenase iron-type/glycerol dehydrogenase GldA" evidence="4">
    <location>
        <begin position="13"/>
        <end position="154"/>
    </location>
</feature>
<dbReference type="InterPro" id="IPR039697">
    <property type="entry name" value="Alcohol_dehydrogenase_Fe"/>
</dbReference>
<evidence type="ECO:0000256" key="1">
    <source>
        <dbReference type="ARBA" id="ARBA00007358"/>
    </source>
</evidence>
<evidence type="ECO:0000313" key="6">
    <source>
        <dbReference type="EMBL" id="MBY3068588.1"/>
    </source>
</evidence>
<evidence type="ECO:0000256" key="3">
    <source>
        <dbReference type="ARBA" id="ARBA00023027"/>
    </source>
</evidence>
<keyword evidence="3" id="KW-0520">NAD</keyword>
<evidence type="ECO:0000313" key="7">
    <source>
        <dbReference type="Proteomes" id="UP000758022"/>
    </source>
</evidence>
<organism evidence="6 7">
    <name type="scientific">Rhizobium laguerreae</name>
    <dbReference type="NCBI Taxonomy" id="1076926"/>
    <lineage>
        <taxon>Bacteria</taxon>
        <taxon>Pseudomonadati</taxon>
        <taxon>Pseudomonadota</taxon>
        <taxon>Alphaproteobacteria</taxon>
        <taxon>Hyphomicrobiales</taxon>
        <taxon>Rhizobiaceae</taxon>
        <taxon>Rhizobium/Agrobacterium group</taxon>
        <taxon>Rhizobium</taxon>
    </lineage>
</organism>
<name>A0AB35FR06_9HYPH</name>
<gene>
    <name evidence="6" type="ORF">HFO74_35275</name>
</gene>
<evidence type="ECO:0000259" key="4">
    <source>
        <dbReference type="Pfam" id="PF00465"/>
    </source>
</evidence>
<dbReference type="SUPFAM" id="SSF56796">
    <property type="entry name" value="Dehydroquinate synthase-like"/>
    <property type="match status" value="1"/>
</dbReference>
<dbReference type="PANTHER" id="PTHR11496">
    <property type="entry name" value="ALCOHOL DEHYDROGENASE"/>
    <property type="match status" value="1"/>
</dbReference>
<dbReference type="AlphaFoldDB" id="A0AB35FR06"/>
<dbReference type="InterPro" id="IPR001670">
    <property type="entry name" value="ADH_Fe/GldA"/>
</dbReference>
<reference evidence="6" key="1">
    <citation type="submission" date="2020-04" db="EMBL/GenBank/DDBJ databases">
        <title>Global-level population genomics supports evidence of horizontal gene transfer on evolution of Rhizobia in Lentils.</title>
        <authorList>
            <person name="Gai Y."/>
            <person name="Cook D."/>
            <person name="Riely B."/>
        </authorList>
    </citation>
    <scope>NUCLEOTIDE SEQUENCE</scope>
    <source>
        <strain evidence="6">TLR9</strain>
    </source>
</reference>
<dbReference type="CDD" id="cd08177">
    <property type="entry name" value="MAR"/>
    <property type="match status" value="1"/>
</dbReference>
<sequence length="354" mass="36712">MVAPFRYTASAAQVIFGSGSLNRLAEAIAGQGGKRALILSTPHQKAEAERIAASLGPLAAGLFHDATMHTPVDVTERAMAAYNAAGADCVVAIGGGSTIGLGKAIAYRNDALQIVVATTYAGSEVTPILGQTENGQKTTIRGAGILPEVVIYDPELTLGLPVNISVSSGLNAMAHAVEGLYAQDRNPISSMMAVEGLRALKQALPQIVNAPGDIEPRSEALYGSWLCGTVLGAVGMALHHKLCHTLGGSFDLPHAETHAVILPHSAAYNAAAATDALKPAADLFGGSLGGGLYDFAASIGAPMALRDLGMKEADLDHAAELAARNPYWNPRPIERKAIRALLQSAWEGARPREC</sequence>
<keyword evidence="2" id="KW-0560">Oxidoreductase</keyword>